<dbReference type="InterPro" id="IPR032623">
    <property type="entry name" value="FecR_N"/>
</dbReference>
<dbReference type="GO" id="GO:0016989">
    <property type="term" value="F:sigma factor antagonist activity"/>
    <property type="evidence" value="ECO:0007669"/>
    <property type="project" value="TreeGrafter"/>
</dbReference>
<dbReference type="PANTHER" id="PTHR30273">
    <property type="entry name" value="PERIPLASMIC SIGNAL SENSOR AND SIGMA FACTOR ACTIVATOR FECR-RELATED"/>
    <property type="match status" value="1"/>
</dbReference>
<evidence type="ECO:0000313" key="4">
    <source>
        <dbReference type="Proteomes" id="UP000309389"/>
    </source>
</evidence>
<dbReference type="Pfam" id="PF16220">
    <property type="entry name" value="DUF4880"/>
    <property type="match status" value="1"/>
</dbReference>
<dbReference type="InterPro" id="IPR012373">
    <property type="entry name" value="Ferrdict_sens_TM"/>
</dbReference>
<evidence type="ECO:0000313" key="3">
    <source>
        <dbReference type="EMBL" id="TIX51115.1"/>
    </source>
</evidence>
<dbReference type="EMBL" id="SSHH01000001">
    <property type="protein sequence ID" value="TIX51115.1"/>
    <property type="molecule type" value="Genomic_DNA"/>
</dbReference>
<dbReference type="Proteomes" id="UP000309389">
    <property type="component" value="Unassembled WGS sequence"/>
</dbReference>
<dbReference type="Pfam" id="PF04773">
    <property type="entry name" value="FecR"/>
    <property type="match status" value="1"/>
</dbReference>
<dbReference type="PANTHER" id="PTHR30273:SF2">
    <property type="entry name" value="PROTEIN FECR"/>
    <property type="match status" value="1"/>
</dbReference>
<dbReference type="OrthoDB" id="7346218at2"/>
<dbReference type="PIRSF" id="PIRSF018266">
    <property type="entry name" value="FecR"/>
    <property type="match status" value="1"/>
</dbReference>
<organism evidence="3 4">
    <name type="scientific">Alteraurantiacibacter aquimixticola</name>
    <dbReference type="NCBI Taxonomy" id="2489173"/>
    <lineage>
        <taxon>Bacteria</taxon>
        <taxon>Pseudomonadati</taxon>
        <taxon>Pseudomonadota</taxon>
        <taxon>Alphaproteobacteria</taxon>
        <taxon>Sphingomonadales</taxon>
        <taxon>Erythrobacteraceae</taxon>
        <taxon>Alteraurantiacibacter</taxon>
    </lineage>
</organism>
<feature type="domain" description="FecR protein" evidence="1">
    <location>
        <begin position="106"/>
        <end position="197"/>
    </location>
</feature>
<keyword evidence="4" id="KW-1185">Reference proteome</keyword>
<name>A0A4T3F1N5_9SPHN</name>
<accession>A0A4T3F1N5</accession>
<sequence length="307" mass="32475">MEQALAWHLRLRDGDEAAWEEFTAWLESDPAHNAAYEEVAARDAALDSILQEANFAAPDNMHPAAANDEGPPPASKGWRWLAIAASLVLVAMLAAQLLTSGSDRYVVATSPGETRTIALSDGGQIVVNGGSEIVLDHEDARFAELVAGEAHFTVVHDASAPFVVTVGEDRLVDIGTVFNVLREDGELHVAVAEGAVRYEGGRNVELDAGEAMRLGADGNIQVSTLPVEAIGGWVDGMLVYDATPIGELAADIERSTGIAIALDPELEGRSFSGVIQTTGDDAALRGRLQDLLGVTVDSDETGWTLRP</sequence>
<dbReference type="AlphaFoldDB" id="A0A4T3F1N5"/>
<protein>
    <submittedName>
        <fullName evidence="3">DUF4880 domain-containing protein</fullName>
    </submittedName>
</protein>
<dbReference type="RefSeq" id="WP_136691722.1">
    <property type="nucleotide sequence ID" value="NZ_SSHH01000001.1"/>
</dbReference>
<evidence type="ECO:0000259" key="2">
    <source>
        <dbReference type="Pfam" id="PF16220"/>
    </source>
</evidence>
<gene>
    <name evidence="3" type="ORF">E5222_01135</name>
</gene>
<reference evidence="3 4" key="1">
    <citation type="submission" date="2019-04" db="EMBL/GenBank/DDBJ databases">
        <title>Altererythrobacter aquimixticola sp. nov., isolated from sediment of junction between the ocean and a freshwater spring.</title>
        <authorList>
            <person name="Yoon J.-H."/>
        </authorList>
    </citation>
    <scope>NUCLEOTIDE SEQUENCE [LARGE SCALE GENOMIC DNA]</scope>
    <source>
        <strain evidence="3 4">SSKS-13</strain>
    </source>
</reference>
<comment type="caution">
    <text evidence="3">The sequence shown here is derived from an EMBL/GenBank/DDBJ whole genome shotgun (WGS) entry which is preliminary data.</text>
</comment>
<proteinExistence type="predicted"/>
<dbReference type="InterPro" id="IPR006860">
    <property type="entry name" value="FecR"/>
</dbReference>
<evidence type="ECO:0000259" key="1">
    <source>
        <dbReference type="Pfam" id="PF04773"/>
    </source>
</evidence>
<feature type="domain" description="FecR N-terminal" evidence="2">
    <location>
        <begin position="2"/>
        <end position="40"/>
    </location>
</feature>
<dbReference type="Gene3D" id="2.60.120.1440">
    <property type="match status" value="1"/>
</dbReference>